<dbReference type="PANTHER" id="PTHR37293:SF6">
    <property type="entry name" value="DNA REPLICATION PROTEIN DNAD"/>
    <property type="match status" value="1"/>
</dbReference>
<dbReference type="Pfam" id="PF21984">
    <property type="entry name" value="DnaD_N"/>
    <property type="match status" value="1"/>
</dbReference>
<feature type="compositionally biased region" description="Polar residues" evidence="2">
    <location>
        <begin position="189"/>
        <end position="203"/>
    </location>
</feature>
<evidence type="ECO:0000256" key="2">
    <source>
        <dbReference type="SAM" id="MobiDB-lite"/>
    </source>
</evidence>
<evidence type="ECO:0000313" key="5">
    <source>
        <dbReference type="EMBL" id="PNL90895.1"/>
    </source>
</evidence>
<proteinExistence type="inferred from homology"/>
<feature type="domain" description="DnaD N-terminal" evidence="4">
    <location>
        <begin position="12"/>
        <end position="103"/>
    </location>
</feature>
<dbReference type="Proteomes" id="UP000192813">
    <property type="component" value="Unassembled WGS sequence"/>
</dbReference>
<dbReference type="Gene3D" id="1.10.10.10">
    <property type="entry name" value="Winged helix-like DNA-binding domain superfamily/Winged helix DNA-binding domain"/>
    <property type="match status" value="1"/>
</dbReference>
<evidence type="ECO:0000256" key="1">
    <source>
        <dbReference type="ARBA" id="ARBA00093462"/>
    </source>
</evidence>
<dbReference type="SUPFAM" id="SSF158499">
    <property type="entry name" value="DnaD domain-like"/>
    <property type="match status" value="1"/>
</dbReference>
<dbReference type="NCBIfam" id="TIGR01446">
    <property type="entry name" value="DnaD_dom"/>
    <property type="match status" value="1"/>
</dbReference>
<dbReference type="EMBL" id="NBTM02000001">
    <property type="protein sequence ID" value="PNL90895.1"/>
    <property type="molecule type" value="Genomic_DNA"/>
</dbReference>
<dbReference type="InterPro" id="IPR034829">
    <property type="entry name" value="DnaD-like_sf"/>
</dbReference>
<dbReference type="InterPro" id="IPR053843">
    <property type="entry name" value="DnaD_N"/>
</dbReference>
<dbReference type="InterPro" id="IPR036388">
    <property type="entry name" value="WH-like_DNA-bd_sf"/>
</dbReference>
<evidence type="ECO:0000313" key="6">
    <source>
        <dbReference type="Proteomes" id="UP000192813"/>
    </source>
</evidence>
<gene>
    <name evidence="5" type="ORF">A6J77_000995</name>
</gene>
<dbReference type="Gene3D" id="1.10.10.630">
    <property type="entry name" value="DnaD domain-like"/>
    <property type="match status" value="1"/>
</dbReference>
<dbReference type="PANTHER" id="PTHR37293">
    <property type="entry name" value="PHAGE REPLICATION PROTEIN-RELATED"/>
    <property type="match status" value="1"/>
</dbReference>
<protein>
    <submittedName>
        <fullName evidence="5">DnaD domain protein</fullName>
    </submittedName>
</protein>
<evidence type="ECO:0000259" key="4">
    <source>
        <dbReference type="Pfam" id="PF21984"/>
    </source>
</evidence>
<feature type="region of interest" description="Disordered" evidence="2">
    <location>
        <begin position="189"/>
        <end position="215"/>
    </location>
</feature>
<dbReference type="Pfam" id="PF07261">
    <property type="entry name" value="DnaB_2"/>
    <property type="match status" value="1"/>
</dbReference>
<reference evidence="6" key="1">
    <citation type="submission" date="2017-12" db="EMBL/GenBank/DDBJ databases">
        <title>FDA dAtabase for Regulatory Grade micrObial Sequences (FDA-ARGOS): Supporting development and validation of Infectious Disease Dx tests.</title>
        <authorList>
            <person name="Hoffmann M."/>
            <person name="Allard M."/>
            <person name="Evans P."/>
            <person name="Brown E."/>
            <person name="Tallon L."/>
            <person name="Sadzewicz L."/>
            <person name="Sengamalay N."/>
            <person name="Ott S."/>
            <person name="Godinez A."/>
            <person name="Nagaraj S."/>
            <person name="Vavikolanu K."/>
            <person name="Aluvathingal J."/>
            <person name="Nadendla S."/>
            <person name="Sichtig H."/>
        </authorList>
    </citation>
    <scope>NUCLEOTIDE SEQUENCE [LARGE SCALE GENOMIC DNA]</scope>
    <source>
        <strain evidence="6">FDAARGOS_249</strain>
    </source>
</reference>
<evidence type="ECO:0000259" key="3">
    <source>
        <dbReference type="Pfam" id="PF07261"/>
    </source>
</evidence>
<sequence>MQREYYTVLRNRILESYHRLNISNEEMMLLIHFLTFQQAGEDFPAISLIGRRMNVKDQQLYDMIQSLIERGFLSIPSYKNDQGKSVEYYSLDPLYQKITQLGEVDESERFKEAKATKEGEVFDMIQVEFGRQLSPIEYQKISDWFKKDGYDPDVVKEALKESVLNNVYSLNYMDRILLNWSKRKQTQANDSVGFSKQKAQTQDLPPVPVTKWLNK</sequence>
<dbReference type="InterPro" id="IPR006343">
    <property type="entry name" value="DnaB/C_C"/>
</dbReference>
<comment type="similarity">
    <text evidence="1">Belongs to the DnaB/DnaD family.</text>
</comment>
<accession>A0A2J9PKM7</accession>
<comment type="caution">
    <text evidence="5">The sequence shown here is derived from an EMBL/GenBank/DDBJ whole genome shotgun (WGS) entry which is preliminary data.</text>
</comment>
<dbReference type="RefSeq" id="WP_083067669.1">
    <property type="nucleotide sequence ID" value="NZ_NBTM02000001.1"/>
</dbReference>
<name>A0A2J9PKM7_9LACT</name>
<organism evidence="5 6">
    <name type="scientific">Aerococcus viridans</name>
    <dbReference type="NCBI Taxonomy" id="1377"/>
    <lineage>
        <taxon>Bacteria</taxon>
        <taxon>Bacillati</taxon>
        <taxon>Bacillota</taxon>
        <taxon>Bacilli</taxon>
        <taxon>Lactobacillales</taxon>
        <taxon>Aerococcaceae</taxon>
        <taxon>Aerococcus</taxon>
    </lineage>
</organism>
<feature type="domain" description="DnaB/C C-terminal" evidence="3">
    <location>
        <begin position="122"/>
        <end position="186"/>
    </location>
</feature>
<dbReference type="AlphaFoldDB" id="A0A2J9PKM7"/>
<dbReference type="InterPro" id="IPR053162">
    <property type="entry name" value="DnaD"/>
</dbReference>